<gene>
    <name evidence="1" type="ORF">CLUMA_CG000924</name>
</gene>
<dbReference type="EMBL" id="CVRI01000003">
    <property type="protein sequence ID" value="CRK87084.1"/>
    <property type="molecule type" value="Genomic_DNA"/>
</dbReference>
<evidence type="ECO:0000313" key="2">
    <source>
        <dbReference type="Proteomes" id="UP000183832"/>
    </source>
</evidence>
<protein>
    <submittedName>
        <fullName evidence="1">CLUMA_CG000924, isoform A</fullName>
    </submittedName>
</protein>
<keyword evidence="2" id="KW-1185">Reference proteome</keyword>
<organism evidence="1 2">
    <name type="scientific">Clunio marinus</name>
    <dbReference type="NCBI Taxonomy" id="568069"/>
    <lineage>
        <taxon>Eukaryota</taxon>
        <taxon>Metazoa</taxon>
        <taxon>Ecdysozoa</taxon>
        <taxon>Arthropoda</taxon>
        <taxon>Hexapoda</taxon>
        <taxon>Insecta</taxon>
        <taxon>Pterygota</taxon>
        <taxon>Neoptera</taxon>
        <taxon>Endopterygota</taxon>
        <taxon>Diptera</taxon>
        <taxon>Nematocera</taxon>
        <taxon>Chironomoidea</taxon>
        <taxon>Chironomidae</taxon>
        <taxon>Clunio</taxon>
    </lineage>
</organism>
<name>A0A1J1HI48_9DIPT</name>
<evidence type="ECO:0000313" key="1">
    <source>
        <dbReference type="EMBL" id="CRK87084.1"/>
    </source>
</evidence>
<dbReference type="AlphaFoldDB" id="A0A1J1HI48"/>
<dbReference type="Proteomes" id="UP000183832">
    <property type="component" value="Unassembled WGS sequence"/>
</dbReference>
<reference evidence="1 2" key="1">
    <citation type="submission" date="2015-04" db="EMBL/GenBank/DDBJ databases">
        <authorList>
            <person name="Syromyatnikov M.Y."/>
            <person name="Popov V.N."/>
        </authorList>
    </citation>
    <scope>NUCLEOTIDE SEQUENCE [LARGE SCALE GENOMIC DNA]</scope>
</reference>
<sequence length="62" mass="7494">MLEYFKNNQLESMLYNIEHLCRSTANARLEKIEKSTLAFHIDELSFMMSMRHEKKSREARNK</sequence>
<proteinExistence type="predicted"/>
<accession>A0A1J1HI48</accession>